<evidence type="ECO:0000313" key="1">
    <source>
        <dbReference type="EMBL" id="WOO40406.1"/>
    </source>
</evidence>
<name>A0AAQ3L9R8_9BACT</name>
<evidence type="ECO:0000313" key="2">
    <source>
        <dbReference type="EMBL" id="WOO40455.1"/>
    </source>
</evidence>
<evidence type="ECO:0000313" key="5">
    <source>
        <dbReference type="Proteomes" id="UP001304300"/>
    </source>
</evidence>
<dbReference type="KEGG" id="puo:RZN69_18180"/>
<proteinExistence type="predicted"/>
<dbReference type="EMBL" id="CP136920">
    <property type="protein sequence ID" value="WOO40504.1"/>
    <property type="molecule type" value="Genomic_DNA"/>
</dbReference>
<dbReference type="KEGG" id="puo:RZN69_17930"/>
<evidence type="ECO:0000313" key="4">
    <source>
        <dbReference type="EMBL" id="WOO40554.1"/>
    </source>
</evidence>
<gene>
    <name evidence="1" type="ORF">RZN69_17440</name>
    <name evidence="2" type="ORF">RZN69_17685</name>
    <name evidence="3" type="ORF">RZN69_17930</name>
    <name evidence="4" type="ORF">RZN69_18180</name>
</gene>
<dbReference type="AlphaFoldDB" id="A0AAQ3L9R8"/>
<sequence length="131" mass="14143">MPTNALGPGTKNRTLNLSESLDFKLSKLAYESNVSISAYLKTLAAEAVNQGRIISKESVKVVTESTVCLFILLGLGAILPASVLGTDVIRPRSNGSAARIVRLKTNRRNARDDYFFTDEDGNLLEEEAVAA</sequence>
<protein>
    <submittedName>
        <fullName evidence="4">Uncharacterized protein</fullName>
    </submittedName>
</protein>
<reference evidence="4 5" key="1">
    <citation type="submission" date="2023-10" db="EMBL/GenBank/DDBJ databases">
        <title>Rubellicoccus peritrichatus gen. nov., sp. nov., isolated from an algae of coral reef tank.</title>
        <authorList>
            <person name="Luo J."/>
        </authorList>
    </citation>
    <scope>NUCLEOTIDE SEQUENCE [LARGE SCALE GENOMIC DNA]</scope>
    <source>
        <strain evidence="4 5">CR14</strain>
    </source>
</reference>
<dbReference type="KEGG" id="puo:RZN69_17685"/>
<dbReference type="KEGG" id="puo:RZN69_17440"/>
<evidence type="ECO:0000313" key="3">
    <source>
        <dbReference type="EMBL" id="WOO40504.1"/>
    </source>
</evidence>
<organism evidence="4 5">
    <name type="scientific">Rubellicoccus peritrichatus</name>
    <dbReference type="NCBI Taxonomy" id="3080537"/>
    <lineage>
        <taxon>Bacteria</taxon>
        <taxon>Pseudomonadati</taxon>
        <taxon>Verrucomicrobiota</taxon>
        <taxon>Opitutia</taxon>
        <taxon>Puniceicoccales</taxon>
        <taxon>Cerasicoccaceae</taxon>
        <taxon>Rubellicoccus</taxon>
    </lineage>
</organism>
<dbReference type="RefSeq" id="WP_317832639.1">
    <property type="nucleotide sequence ID" value="NZ_CP136920.1"/>
</dbReference>
<dbReference type="Proteomes" id="UP001304300">
    <property type="component" value="Chromosome"/>
</dbReference>
<dbReference type="EMBL" id="CP136920">
    <property type="protein sequence ID" value="WOO40554.1"/>
    <property type="molecule type" value="Genomic_DNA"/>
</dbReference>
<dbReference type="EMBL" id="CP136920">
    <property type="protein sequence ID" value="WOO40455.1"/>
    <property type="molecule type" value="Genomic_DNA"/>
</dbReference>
<keyword evidence="5" id="KW-1185">Reference proteome</keyword>
<dbReference type="EMBL" id="CP136920">
    <property type="protein sequence ID" value="WOO40406.1"/>
    <property type="molecule type" value="Genomic_DNA"/>
</dbReference>
<accession>A0AAQ3L9R8</accession>